<comment type="caution">
    <text evidence="1">The sequence shown here is derived from an EMBL/GenBank/DDBJ whole genome shotgun (WGS) entry which is preliminary data.</text>
</comment>
<protein>
    <submittedName>
        <fullName evidence="1">Uncharacterized protein</fullName>
    </submittedName>
</protein>
<dbReference type="EMBL" id="MGAG01000039">
    <property type="protein sequence ID" value="OGK39613.1"/>
    <property type="molecule type" value="Genomic_DNA"/>
</dbReference>
<accession>A0A1F7I8D3</accession>
<gene>
    <name evidence="1" type="ORF">A2954_02370</name>
</gene>
<evidence type="ECO:0000313" key="1">
    <source>
        <dbReference type="EMBL" id="OGK39613.1"/>
    </source>
</evidence>
<dbReference type="STRING" id="1802056.A2954_02370"/>
<dbReference type="AlphaFoldDB" id="A0A1F7I8D3"/>
<name>A0A1F7I8D3_9BACT</name>
<organism evidence="1 2">
    <name type="scientific">Candidatus Roizmanbacteria bacterium RIFCSPLOWO2_01_FULL_37_12</name>
    <dbReference type="NCBI Taxonomy" id="1802056"/>
    <lineage>
        <taxon>Bacteria</taxon>
        <taxon>Candidatus Roizmaniibacteriota</taxon>
    </lineage>
</organism>
<proteinExistence type="predicted"/>
<reference evidence="1 2" key="1">
    <citation type="journal article" date="2016" name="Nat. Commun.">
        <title>Thousands of microbial genomes shed light on interconnected biogeochemical processes in an aquifer system.</title>
        <authorList>
            <person name="Anantharaman K."/>
            <person name="Brown C.T."/>
            <person name="Hug L.A."/>
            <person name="Sharon I."/>
            <person name="Castelle C.J."/>
            <person name="Probst A.J."/>
            <person name="Thomas B.C."/>
            <person name="Singh A."/>
            <person name="Wilkins M.J."/>
            <person name="Karaoz U."/>
            <person name="Brodie E.L."/>
            <person name="Williams K.H."/>
            <person name="Hubbard S.S."/>
            <person name="Banfield J.F."/>
        </authorList>
    </citation>
    <scope>NUCLEOTIDE SEQUENCE [LARGE SCALE GENOMIC DNA]</scope>
</reference>
<sequence length="88" mass="10385">MIDSSHAKYHSSNAFCGSAGPEEMQHLMDLIEKLTDKELKDLVKSVGIKFETEPNDRDEYERVVDEADREAFYREYRKILKIRKTKLF</sequence>
<evidence type="ECO:0000313" key="2">
    <source>
        <dbReference type="Proteomes" id="UP000177698"/>
    </source>
</evidence>
<dbReference type="Proteomes" id="UP000177698">
    <property type="component" value="Unassembled WGS sequence"/>
</dbReference>